<dbReference type="Gene3D" id="2.20.130.10">
    <property type="entry name" value="CAC2371-like domains"/>
    <property type="match status" value="1"/>
</dbReference>
<evidence type="ECO:0000313" key="4">
    <source>
        <dbReference type="EMBL" id="MCJ8502203.1"/>
    </source>
</evidence>
<reference evidence="4" key="1">
    <citation type="submission" date="2022-04" db="EMBL/GenBank/DDBJ databases">
        <title>Desulfatitalea alkaliphila sp. nov., a novel anaerobic sulfate-reducing bacterium isolated from terrestrial mud volcano, Taman Peninsula, Russia.</title>
        <authorList>
            <person name="Khomyakova M.A."/>
            <person name="Merkel A.Y."/>
            <person name="Slobodkin A.I."/>
        </authorList>
    </citation>
    <scope>NUCLEOTIDE SEQUENCE</scope>
    <source>
        <strain evidence="4">M08but</strain>
    </source>
</reference>
<dbReference type="PANTHER" id="PTHR43861:SF1">
    <property type="entry name" value="TRANS-ACONITATE 2-METHYLTRANSFERASE"/>
    <property type="match status" value="1"/>
</dbReference>
<evidence type="ECO:0000313" key="5">
    <source>
        <dbReference type="Proteomes" id="UP001165427"/>
    </source>
</evidence>
<dbReference type="PANTHER" id="PTHR43861">
    <property type="entry name" value="TRANS-ACONITATE 2-METHYLTRANSFERASE-RELATED"/>
    <property type="match status" value="1"/>
</dbReference>
<organism evidence="4 5">
    <name type="scientific">Desulfatitalea alkaliphila</name>
    <dbReference type="NCBI Taxonomy" id="2929485"/>
    <lineage>
        <taxon>Bacteria</taxon>
        <taxon>Pseudomonadati</taxon>
        <taxon>Thermodesulfobacteriota</taxon>
        <taxon>Desulfobacteria</taxon>
        <taxon>Desulfobacterales</taxon>
        <taxon>Desulfosarcinaceae</taxon>
        <taxon>Desulfatitalea</taxon>
    </lineage>
</organism>
<dbReference type="Pfam" id="PF13649">
    <property type="entry name" value="Methyltransf_25"/>
    <property type="match status" value="1"/>
</dbReference>
<evidence type="ECO:0000259" key="3">
    <source>
        <dbReference type="Pfam" id="PF13649"/>
    </source>
</evidence>
<accession>A0AA41R658</accession>
<dbReference type="GO" id="GO:0008168">
    <property type="term" value="F:methyltransferase activity"/>
    <property type="evidence" value="ECO:0007669"/>
    <property type="project" value="UniProtKB-KW"/>
</dbReference>
<dbReference type="SUPFAM" id="SSF53335">
    <property type="entry name" value="S-adenosyl-L-methionine-dependent methyltransferases"/>
    <property type="match status" value="1"/>
</dbReference>
<keyword evidence="1 4" id="KW-0489">Methyltransferase</keyword>
<dbReference type="EMBL" id="JALJRB010000022">
    <property type="protein sequence ID" value="MCJ8502203.1"/>
    <property type="molecule type" value="Genomic_DNA"/>
</dbReference>
<keyword evidence="5" id="KW-1185">Reference proteome</keyword>
<dbReference type="CDD" id="cd02440">
    <property type="entry name" value="AdoMet_MTases"/>
    <property type="match status" value="1"/>
</dbReference>
<gene>
    <name evidence="4" type="ORF">MRX98_16585</name>
</gene>
<dbReference type="RefSeq" id="WP_246912557.1">
    <property type="nucleotide sequence ID" value="NZ_JALJRB010000022.1"/>
</dbReference>
<evidence type="ECO:0000256" key="2">
    <source>
        <dbReference type="ARBA" id="ARBA00022679"/>
    </source>
</evidence>
<dbReference type="InterPro" id="IPR029063">
    <property type="entry name" value="SAM-dependent_MTases_sf"/>
</dbReference>
<keyword evidence="2" id="KW-0808">Transferase</keyword>
<proteinExistence type="predicted"/>
<evidence type="ECO:0000256" key="1">
    <source>
        <dbReference type="ARBA" id="ARBA00022603"/>
    </source>
</evidence>
<protein>
    <submittedName>
        <fullName evidence="4">Class I SAM-dependent methyltransferase</fullName>
    </submittedName>
</protein>
<dbReference type="InterPro" id="IPR041698">
    <property type="entry name" value="Methyltransf_25"/>
</dbReference>
<dbReference type="GO" id="GO:0032259">
    <property type="term" value="P:methylation"/>
    <property type="evidence" value="ECO:0007669"/>
    <property type="project" value="UniProtKB-KW"/>
</dbReference>
<dbReference type="Gene3D" id="3.40.50.150">
    <property type="entry name" value="Vaccinia Virus protein VP39"/>
    <property type="match status" value="1"/>
</dbReference>
<sequence>MASSWIAYNELAWTEDLLADPADYEAEVAIYVDRIKRNATQGVRTLLHMGCGAGGYDSFFKRHFAVTGVDISRGMLDKARIRHPEIQYIEGDMRTLRLGVAYDAVVIPDSIDYMTSLPELRMAIETAVAHLKPDGILLVVGKIREIFQDNNFAYAGEREGLHVTLLENNYINRYRPDTYEATLVYLIRVKGELTVHTECHMLGLFSQAAWEKTFAHAGLSFQQEALDDTYGKYVLGDGAYPLKTFIGKKL</sequence>
<dbReference type="Proteomes" id="UP001165427">
    <property type="component" value="Unassembled WGS sequence"/>
</dbReference>
<dbReference type="AlphaFoldDB" id="A0AA41R658"/>
<comment type="caution">
    <text evidence="4">The sequence shown here is derived from an EMBL/GenBank/DDBJ whole genome shotgun (WGS) entry which is preliminary data.</text>
</comment>
<feature type="domain" description="Methyltransferase" evidence="3">
    <location>
        <begin position="47"/>
        <end position="135"/>
    </location>
</feature>
<name>A0AA41R658_9BACT</name>